<feature type="region of interest" description="Disordered" evidence="1">
    <location>
        <begin position="279"/>
        <end position="298"/>
    </location>
</feature>
<dbReference type="Proteomes" id="UP000589626">
    <property type="component" value="Unassembled WGS sequence"/>
</dbReference>
<name>A0A7W4VZE3_9ACTN</name>
<organism evidence="2 3">
    <name type="scientific">Nocardioides soli</name>
    <dbReference type="NCBI Taxonomy" id="1036020"/>
    <lineage>
        <taxon>Bacteria</taxon>
        <taxon>Bacillati</taxon>
        <taxon>Actinomycetota</taxon>
        <taxon>Actinomycetes</taxon>
        <taxon>Propionibacteriales</taxon>
        <taxon>Nocardioidaceae</taxon>
        <taxon>Nocardioides</taxon>
    </lineage>
</organism>
<evidence type="ECO:0000256" key="1">
    <source>
        <dbReference type="SAM" id="MobiDB-lite"/>
    </source>
</evidence>
<comment type="caution">
    <text evidence="2">The sequence shown here is derived from an EMBL/GenBank/DDBJ whole genome shotgun (WGS) entry which is preliminary data.</text>
</comment>
<feature type="compositionally biased region" description="Low complexity" evidence="1">
    <location>
        <begin position="279"/>
        <end position="292"/>
    </location>
</feature>
<protein>
    <submittedName>
        <fullName evidence="2">Uncharacterized protein</fullName>
    </submittedName>
</protein>
<keyword evidence="3" id="KW-1185">Reference proteome</keyword>
<evidence type="ECO:0000313" key="3">
    <source>
        <dbReference type="Proteomes" id="UP000589626"/>
    </source>
</evidence>
<evidence type="ECO:0000313" key="2">
    <source>
        <dbReference type="EMBL" id="MBB3044544.1"/>
    </source>
</evidence>
<dbReference type="AlphaFoldDB" id="A0A7W4VZE3"/>
<dbReference type="RefSeq" id="WP_183594413.1">
    <property type="nucleotide sequence ID" value="NZ_JACHWR010000003.1"/>
</dbReference>
<sequence length="298" mass="31795">MTDWTVTSELLDAGLVVAVEVVDVRLGDTEDDGSRVVRRGTVTVRVVEVVKGRSLTPVGETADVDIEVRTSSGTRVPGGWFGIWSAVPLEPGVVLVAFCDAGSADLAVALTDEHCTQLVPDGPRLDDVRLAQAVQRRSPTVDRLLDEAWRRRGEAGPVFARYVWVAVREAVVADAARFGRLMDVATDGGTRADAQEQYLVCAYEDATFSSAFPAERRAALARAMAAAALDPRLGELREHLLSTYLPNLVGAPAPEPLTPAAVFADDEHLRDVLAAEVADPADPATSSPALSAWLREGS</sequence>
<reference evidence="2 3" key="1">
    <citation type="submission" date="2020-08" db="EMBL/GenBank/DDBJ databases">
        <title>Sequencing the genomes of 1000 actinobacteria strains.</title>
        <authorList>
            <person name="Klenk H.-P."/>
        </authorList>
    </citation>
    <scope>NUCLEOTIDE SEQUENCE [LARGE SCALE GENOMIC DNA]</scope>
    <source>
        <strain evidence="2 3">DSM 105498</strain>
    </source>
</reference>
<accession>A0A7W4VZE3</accession>
<dbReference type="EMBL" id="JACHWR010000003">
    <property type="protein sequence ID" value="MBB3044544.1"/>
    <property type="molecule type" value="Genomic_DNA"/>
</dbReference>
<gene>
    <name evidence="2" type="ORF">FHU40_004381</name>
</gene>
<proteinExistence type="predicted"/>